<evidence type="ECO:0000256" key="5">
    <source>
        <dbReference type="ARBA" id="ARBA00022917"/>
    </source>
</evidence>
<reference evidence="9 10" key="1">
    <citation type="submission" date="2016-11" db="EMBL/GenBank/DDBJ databases">
        <authorList>
            <person name="Jaros S."/>
            <person name="Januszkiewicz K."/>
            <person name="Wedrychowicz H."/>
        </authorList>
    </citation>
    <scope>NUCLEOTIDE SEQUENCE [LARGE SCALE GENOMIC DNA]</scope>
    <source>
        <strain evidence="9 10">DSM 26910</strain>
    </source>
</reference>
<dbReference type="NCBIfam" id="TIGR00459">
    <property type="entry name" value="aspS_bact"/>
    <property type="match status" value="1"/>
</dbReference>
<keyword evidence="6 7" id="KW-0030">Aminoacyl-tRNA synthetase</keyword>
<dbReference type="Pfam" id="PF00152">
    <property type="entry name" value="tRNA-synt_2"/>
    <property type="match status" value="1"/>
</dbReference>
<evidence type="ECO:0000313" key="10">
    <source>
        <dbReference type="Proteomes" id="UP000184164"/>
    </source>
</evidence>
<dbReference type="SUPFAM" id="SSF55261">
    <property type="entry name" value="GAD domain-like"/>
    <property type="match status" value="1"/>
</dbReference>
<dbReference type="Gene3D" id="3.30.930.10">
    <property type="entry name" value="Bira Bifunctional Protein, Domain 2"/>
    <property type="match status" value="1"/>
</dbReference>
<comment type="catalytic activity">
    <reaction evidence="7">
        <text>tRNA(Asp) + L-aspartate + ATP = L-aspartyl-tRNA(Asp) + AMP + diphosphate</text>
        <dbReference type="Rhea" id="RHEA:19649"/>
        <dbReference type="Rhea" id="RHEA-COMP:9660"/>
        <dbReference type="Rhea" id="RHEA-COMP:9678"/>
        <dbReference type="ChEBI" id="CHEBI:29991"/>
        <dbReference type="ChEBI" id="CHEBI:30616"/>
        <dbReference type="ChEBI" id="CHEBI:33019"/>
        <dbReference type="ChEBI" id="CHEBI:78442"/>
        <dbReference type="ChEBI" id="CHEBI:78516"/>
        <dbReference type="ChEBI" id="CHEBI:456215"/>
        <dbReference type="EC" id="6.1.1.12"/>
    </reaction>
</comment>
<dbReference type="Pfam" id="PF01336">
    <property type="entry name" value="tRNA_anti-codon"/>
    <property type="match status" value="1"/>
</dbReference>
<dbReference type="CDD" id="cd00777">
    <property type="entry name" value="AspRS_core"/>
    <property type="match status" value="1"/>
</dbReference>
<dbReference type="SUPFAM" id="SSF50249">
    <property type="entry name" value="Nucleic acid-binding proteins"/>
    <property type="match status" value="1"/>
</dbReference>
<dbReference type="NCBIfam" id="NF001750">
    <property type="entry name" value="PRK00476.1"/>
    <property type="match status" value="1"/>
</dbReference>
<evidence type="ECO:0000313" key="9">
    <source>
        <dbReference type="EMBL" id="SHF71976.1"/>
    </source>
</evidence>
<evidence type="ECO:0000256" key="2">
    <source>
        <dbReference type="ARBA" id="ARBA00022598"/>
    </source>
</evidence>
<comment type="subcellular location">
    <subcellularLocation>
        <location evidence="7">Cytoplasm</location>
    </subcellularLocation>
</comment>
<comment type="subunit">
    <text evidence="7">Homodimer.</text>
</comment>
<dbReference type="EMBL" id="FQUM01000008">
    <property type="protein sequence ID" value="SHF71976.1"/>
    <property type="molecule type" value="Genomic_DNA"/>
</dbReference>
<comment type="caution">
    <text evidence="7">Lacks conserved residue(s) required for the propagation of feature annotation.</text>
</comment>
<evidence type="ECO:0000256" key="7">
    <source>
        <dbReference type="HAMAP-Rule" id="MF_00044"/>
    </source>
</evidence>
<feature type="region of interest" description="Aspartate" evidence="7">
    <location>
        <begin position="197"/>
        <end position="200"/>
    </location>
</feature>
<dbReference type="InterPro" id="IPR004524">
    <property type="entry name" value="Asp-tRNA-ligase_1"/>
</dbReference>
<dbReference type="Proteomes" id="UP000184164">
    <property type="component" value="Unassembled WGS sequence"/>
</dbReference>
<keyword evidence="4 7" id="KW-0067">ATP-binding</keyword>
<feature type="binding site" evidence="7">
    <location>
        <position position="485"/>
    </location>
    <ligand>
        <name>L-aspartate</name>
        <dbReference type="ChEBI" id="CHEBI:29991"/>
    </ligand>
</feature>
<keyword evidence="10" id="KW-1185">Reference proteome</keyword>
<dbReference type="RefSeq" id="WP_073002851.1">
    <property type="nucleotide sequence ID" value="NZ_FQUM01000008.1"/>
</dbReference>
<evidence type="ECO:0000256" key="1">
    <source>
        <dbReference type="ARBA" id="ARBA00006303"/>
    </source>
</evidence>
<dbReference type="Gene3D" id="2.40.50.140">
    <property type="entry name" value="Nucleic acid-binding proteins"/>
    <property type="match status" value="1"/>
</dbReference>
<dbReference type="GO" id="GO:0005524">
    <property type="term" value="F:ATP binding"/>
    <property type="evidence" value="ECO:0007669"/>
    <property type="project" value="UniProtKB-UniRule"/>
</dbReference>
<proteinExistence type="inferred from homology"/>
<dbReference type="PROSITE" id="PS50862">
    <property type="entry name" value="AA_TRNA_LIGASE_II"/>
    <property type="match status" value="1"/>
</dbReference>
<accession>A0A1M5DYI4</accession>
<dbReference type="GO" id="GO:0005737">
    <property type="term" value="C:cytoplasm"/>
    <property type="evidence" value="ECO:0007669"/>
    <property type="project" value="UniProtKB-SubCell"/>
</dbReference>
<dbReference type="GO" id="GO:0004815">
    <property type="term" value="F:aspartate-tRNA ligase activity"/>
    <property type="evidence" value="ECO:0007669"/>
    <property type="project" value="UniProtKB-UniRule"/>
</dbReference>
<dbReference type="InterPro" id="IPR047089">
    <property type="entry name" value="Asp-tRNA-ligase_1_N"/>
</dbReference>
<dbReference type="OrthoDB" id="9802326at2"/>
<feature type="binding site" evidence="7">
    <location>
        <position position="228"/>
    </location>
    <ligand>
        <name>ATP</name>
        <dbReference type="ChEBI" id="CHEBI:30616"/>
    </ligand>
</feature>
<dbReference type="SUPFAM" id="SSF55681">
    <property type="entry name" value="Class II aaRS and biotin synthetases"/>
    <property type="match status" value="1"/>
</dbReference>
<dbReference type="InterPro" id="IPR012340">
    <property type="entry name" value="NA-bd_OB-fold"/>
</dbReference>
<keyword evidence="3 7" id="KW-0547">Nucleotide-binding</keyword>
<dbReference type="GO" id="GO:0006422">
    <property type="term" value="P:aspartyl-tRNA aminoacylation"/>
    <property type="evidence" value="ECO:0007669"/>
    <property type="project" value="UniProtKB-UniRule"/>
</dbReference>
<feature type="domain" description="Aminoacyl-transfer RNA synthetases class-II family profile" evidence="8">
    <location>
        <begin position="140"/>
        <end position="551"/>
    </location>
</feature>
<feature type="binding site" evidence="7">
    <location>
        <position position="478"/>
    </location>
    <ligand>
        <name>ATP</name>
        <dbReference type="ChEBI" id="CHEBI:30616"/>
    </ligand>
</feature>
<dbReference type="STRING" id="1484053.SAMN05444274_10811"/>
<dbReference type="InterPro" id="IPR006195">
    <property type="entry name" value="aa-tRNA-synth_II"/>
</dbReference>
<dbReference type="InterPro" id="IPR047090">
    <property type="entry name" value="AspRS_core"/>
</dbReference>
<feature type="binding site" evidence="7">
    <location>
        <begin position="219"/>
        <end position="221"/>
    </location>
    <ligand>
        <name>ATP</name>
        <dbReference type="ChEBI" id="CHEBI:30616"/>
    </ligand>
</feature>
<comment type="function">
    <text evidence="7">Catalyzes the attachment of L-aspartate to tRNA(Asp) in a two-step reaction: L-aspartate is first activated by ATP to form Asp-AMP and then transferred to the acceptor end of tRNA(Asp).</text>
</comment>
<dbReference type="Gene3D" id="3.30.1360.30">
    <property type="entry name" value="GAD-like domain"/>
    <property type="match status" value="1"/>
</dbReference>
<dbReference type="InterPro" id="IPR002312">
    <property type="entry name" value="Asp/Asn-tRNA-synth_IIb"/>
</dbReference>
<keyword evidence="2 7" id="KW-0436">Ligase</keyword>
<sequence>MYRTHTCGELRADHVGEEVTLAGWVQKIRDFGAMSFVDLRDRYGITQLVTNENTSAKVTETLQQLGREFVIQATGTVRERSSKNKNIATGEIEIELSGLKILSPSAVPPFTIQDDTDGGDDLRMKYRYLDLRRNAVRKNLELRAQVAHSVRNFLTENGFIETETPVLIKSTPEGARDFVVPSRMNPGEFYALPQSPQIFKQLLMVAGFDKYFQIVKCFRDEDLRADRQPEFTQIDCEMSFVEQEDVLNTFEKLAKYTFKNVLDVDLDDFPRMPYSTAMEKYGSDKPDIRFEMLLHDITTTVQNKGFSIFDSAEYVGAIAAKGCAEYSRKQIDELTNWVKRPQIGAKGLVYVKYNEDGSFKSSVDKFYSADDLKGWAEQLNANPGDLILVLSGDKAHTVTALGELRLEMGNRLELRKKGTFKPLWVIDFPLLEWNEESKRFFAMHHPFTSPNPEDIVLLDSDPGKVRANAYDLVINGVEIGGGSVRIFNSELQAKMFDILGFTPEQAMAQFGFLMNAFKYGAPPHAGIAFGFDRLVSMFAGLDSIRDVIAFPKNNAGRDVMNDSPAPIANEQLDELFLQLKKLD</sequence>
<dbReference type="CDD" id="cd04317">
    <property type="entry name" value="EcAspRS_like_N"/>
    <property type="match status" value="1"/>
</dbReference>
<evidence type="ECO:0000256" key="3">
    <source>
        <dbReference type="ARBA" id="ARBA00022741"/>
    </source>
</evidence>
<feature type="binding site" evidence="7">
    <location>
        <position position="173"/>
    </location>
    <ligand>
        <name>L-aspartate</name>
        <dbReference type="ChEBI" id="CHEBI:29991"/>
    </ligand>
</feature>
<feature type="binding site" evidence="7">
    <location>
        <position position="444"/>
    </location>
    <ligand>
        <name>L-aspartate</name>
        <dbReference type="ChEBI" id="CHEBI:29991"/>
    </ligand>
</feature>
<dbReference type="EC" id="6.1.1.12" evidence="7"/>
<dbReference type="InterPro" id="IPR004364">
    <property type="entry name" value="Aa-tRNA-synt_II"/>
</dbReference>
<dbReference type="InterPro" id="IPR029351">
    <property type="entry name" value="GAD_dom"/>
</dbReference>
<dbReference type="PANTHER" id="PTHR22594">
    <property type="entry name" value="ASPARTYL/LYSYL-TRNA SYNTHETASE"/>
    <property type="match status" value="1"/>
</dbReference>
<evidence type="ECO:0000259" key="8">
    <source>
        <dbReference type="PROSITE" id="PS50862"/>
    </source>
</evidence>
<dbReference type="Pfam" id="PF02938">
    <property type="entry name" value="GAD"/>
    <property type="match status" value="1"/>
</dbReference>
<feature type="binding site" evidence="7">
    <location>
        <position position="219"/>
    </location>
    <ligand>
        <name>L-aspartate</name>
        <dbReference type="ChEBI" id="CHEBI:29991"/>
    </ligand>
</feature>
<feature type="binding site" evidence="7">
    <location>
        <begin position="530"/>
        <end position="533"/>
    </location>
    <ligand>
        <name>ATP</name>
        <dbReference type="ChEBI" id="CHEBI:30616"/>
    </ligand>
</feature>
<protein>
    <recommendedName>
        <fullName evidence="7">Aspartate--tRNA ligase</fullName>
        <ecNumber evidence="7">6.1.1.12</ecNumber>
    </recommendedName>
    <alternativeName>
        <fullName evidence="7">Aspartyl-tRNA synthetase</fullName>
        <shortName evidence="7">AspRS</shortName>
    </alternativeName>
</protein>
<evidence type="ECO:0000256" key="4">
    <source>
        <dbReference type="ARBA" id="ARBA00022840"/>
    </source>
</evidence>
<name>A0A1M5DYI4_9BACT</name>
<comment type="similarity">
    <text evidence="1 7">Belongs to the class-II aminoacyl-tRNA synthetase family. Type 1 subfamily.</text>
</comment>
<dbReference type="InterPro" id="IPR045864">
    <property type="entry name" value="aa-tRNA-synth_II/BPL/LPL"/>
</dbReference>
<keyword evidence="7" id="KW-0963">Cytoplasm</keyword>
<dbReference type="InterPro" id="IPR004115">
    <property type="entry name" value="GAD-like_sf"/>
</dbReference>
<keyword evidence="5 7" id="KW-0648">Protein biosynthesis</keyword>
<dbReference type="PANTHER" id="PTHR22594:SF5">
    <property type="entry name" value="ASPARTATE--TRNA LIGASE, MITOCHONDRIAL"/>
    <property type="match status" value="1"/>
</dbReference>
<organism evidence="9 10">
    <name type="scientific">Mariniphaga anaerophila</name>
    <dbReference type="NCBI Taxonomy" id="1484053"/>
    <lineage>
        <taxon>Bacteria</taxon>
        <taxon>Pseudomonadati</taxon>
        <taxon>Bacteroidota</taxon>
        <taxon>Bacteroidia</taxon>
        <taxon>Marinilabiliales</taxon>
        <taxon>Prolixibacteraceae</taxon>
        <taxon>Mariniphaga</taxon>
    </lineage>
</organism>
<dbReference type="HAMAP" id="MF_00044">
    <property type="entry name" value="Asp_tRNA_synth_type1"/>
    <property type="match status" value="1"/>
</dbReference>
<dbReference type="GO" id="GO:0003676">
    <property type="term" value="F:nucleic acid binding"/>
    <property type="evidence" value="ECO:0007669"/>
    <property type="project" value="InterPro"/>
</dbReference>
<dbReference type="PRINTS" id="PR01042">
    <property type="entry name" value="TRNASYNTHASP"/>
</dbReference>
<gene>
    <name evidence="7" type="primary">aspS</name>
    <name evidence="9" type="ORF">SAMN05444274_10811</name>
</gene>
<dbReference type="AlphaFoldDB" id="A0A1M5DYI4"/>
<dbReference type="InterPro" id="IPR004365">
    <property type="entry name" value="NA-bd_OB_tRNA"/>
</dbReference>
<evidence type="ECO:0000256" key="6">
    <source>
        <dbReference type="ARBA" id="ARBA00023146"/>
    </source>
</evidence>